<accession>A0A0G1Z3R6</accession>
<evidence type="ECO:0000313" key="2">
    <source>
        <dbReference type="EMBL" id="KKW13439.1"/>
    </source>
</evidence>
<dbReference type="AlphaFoldDB" id="A0A0G1Z3R6"/>
<name>A0A0G1Z3R6_9BACT</name>
<protein>
    <submittedName>
        <fullName evidence="2">Uncharacterized protein</fullName>
    </submittedName>
</protein>
<sequence>MNAGDVAFMNCAWILGGLFALFLLFRWLALRADNKGREGWGDGSVGQSPPSYPPDHFRGPSAAFDAAILAKQRGTGRHTGGPVIAHIERRWARHPNDGGDFDTWNNAEWLERNGPANNVFIEWE</sequence>
<feature type="transmembrane region" description="Helical" evidence="1">
    <location>
        <begin position="6"/>
        <end position="28"/>
    </location>
</feature>
<keyword evidence="1" id="KW-1133">Transmembrane helix</keyword>
<evidence type="ECO:0000256" key="1">
    <source>
        <dbReference type="SAM" id="Phobius"/>
    </source>
</evidence>
<gene>
    <name evidence="2" type="ORF">UY48_C0001G0060</name>
</gene>
<organism evidence="2 3">
    <name type="scientific">Candidatus Gottesmanbacteria bacterium GW2011_GWB1_49_7</name>
    <dbReference type="NCBI Taxonomy" id="1618448"/>
    <lineage>
        <taxon>Bacteria</taxon>
        <taxon>Candidatus Gottesmaniibacteriota</taxon>
    </lineage>
</organism>
<evidence type="ECO:0000313" key="3">
    <source>
        <dbReference type="Proteomes" id="UP000034588"/>
    </source>
</evidence>
<reference evidence="2 3" key="1">
    <citation type="journal article" date="2015" name="Nature">
        <title>rRNA introns, odd ribosomes, and small enigmatic genomes across a large radiation of phyla.</title>
        <authorList>
            <person name="Brown C.T."/>
            <person name="Hug L.A."/>
            <person name="Thomas B.C."/>
            <person name="Sharon I."/>
            <person name="Castelle C.J."/>
            <person name="Singh A."/>
            <person name="Wilkins M.J."/>
            <person name="Williams K.H."/>
            <person name="Banfield J.F."/>
        </authorList>
    </citation>
    <scope>NUCLEOTIDE SEQUENCE [LARGE SCALE GENOMIC DNA]</scope>
</reference>
<proteinExistence type="predicted"/>
<dbReference type="Proteomes" id="UP000034588">
    <property type="component" value="Unassembled WGS sequence"/>
</dbReference>
<comment type="caution">
    <text evidence="2">The sequence shown here is derived from an EMBL/GenBank/DDBJ whole genome shotgun (WGS) entry which is preliminary data.</text>
</comment>
<keyword evidence="1" id="KW-0812">Transmembrane</keyword>
<dbReference type="EMBL" id="LCQD01000001">
    <property type="protein sequence ID" value="KKW13439.1"/>
    <property type="molecule type" value="Genomic_DNA"/>
</dbReference>
<keyword evidence="1" id="KW-0472">Membrane</keyword>